<keyword evidence="4" id="KW-0732">Signal</keyword>
<feature type="signal peptide" evidence="4">
    <location>
        <begin position="1"/>
        <end position="25"/>
    </location>
</feature>
<keyword evidence="3" id="KW-0408">Iron</keyword>
<keyword evidence="2" id="KW-0479">Metal-binding</keyword>
<dbReference type="EMBL" id="FOLG01000001">
    <property type="protein sequence ID" value="SFB78633.1"/>
    <property type="molecule type" value="Genomic_DNA"/>
</dbReference>
<dbReference type="RefSeq" id="WP_093359061.1">
    <property type="nucleotide sequence ID" value="NZ_FOLG01000001.1"/>
</dbReference>
<dbReference type="Proteomes" id="UP000198728">
    <property type="component" value="Unassembled WGS sequence"/>
</dbReference>
<feature type="domain" description="Cytochrome c" evidence="5">
    <location>
        <begin position="30"/>
        <end position="110"/>
    </location>
</feature>
<dbReference type="Gene3D" id="1.10.760.10">
    <property type="entry name" value="Cytochrome c-like domain"/>
    <property type="match status" value="1"/>
</dbReference>
<keyword evidence="7" id="KW-1185">Reference proteome</keyword>
<gene>
    <name evidence="6" type="ORF">SAMN04488094_101488</name>
</gene>
<evidence type="ECO:0000256" key="2">
    <source>
        <dbReference type="ARBA" id="ARBA00022723"/>
    </source>
</evidence>
<evidence type="ECO:0000256" key="1">
    <source>
        <dbReference type="ARBA" id="ARBA00022617"/>
    </source>
</evidence>
<evidence type="ECO:0000313" key="6">
    <source>
        <dbReference type="EMBL" id="SFB78633.1"/>
    </source>
</evidence>
<dbReference type="InterPro" id="IPR009056">
    <property type="entry name" value="Cyt_c-like_dom"/>
</dbReference>
<organism evidence="6 7">
    <name type="scientific">Tropicimonas isoalkanivorans</name>
    <dbReference type="NCBI Taxonomy" id="441112"/>
    <lineage>
        <taxon>Bacteria</taxon>
        <taxon>Pseudomonadati</taxon>
        <taxon>Pseudomonadota</taxon>
        <taxon>Alphaproteobacteria</taxon>
        <taxon>Rhodobacterales</taxon>
        <taxon>Roseobacteraceae</taxon>
        <taxon>Tropicimonas</taxon>
    </lineage>
</organism>
<evidence type="ECO:0000256" key="4">
    <source>
        <dbReference type="SAM" id="SignalP"/>
    </source>
</evidence>
<evidence type="ECO:0000313" key="7">
    <source>
        <dbReference type="Proteomes" id="UP000198728"/>
    </source>
</evidence>
<accession>A0A1I1E1A9</accession>
<name>A0A1I1E1A9_9RHOB</name>
<dbReference type="GO" id="GO:0009055">
    <property type="term" value="F:electron transfer activity"/>
    <property type="evidence" value="ECO:0007669"/>
    <property type="project" value="InterPro"/>
</dbReference>
<evidence type="ECO:0000259" key="5">
    <source>
        <dbReference type="Pfam" id="PF00034"/>
    </source>
</evidence>
<dbReference type="InterPro" id="IPR036909">
    <property type="entry name" value="Cyt_c-like_dom_sf"/>
</dbReference>
<reference evidence="6 7" key="1">
    <citation type="submission" date="2016-10" db="EMBL/GenBank/DDBJ databases">
        <authorList>
            <person name="de Groot N.N."/>
        </authorList>
    </citation>
    <scope>NUCLEOTIDE SEQUENCE [LARGE SCALE GENOMIC DNA]</scope>
    <source>
        <strain evidence="6 7">DSM 19548</strain>
    </source>
</reference>
<protein>
    <recommendedName>
        <fullName evidence="5">Cytochrome c domain-containing protein</fullName>
    </recommendedName>
</protein>
<dbReference type="GO" id="GO:0046872">
    <property type="term" value="F:metal ion binding"/>
    <property type="evidence" value="ECO:0007669"/>
    <property type="project" value="UniProtKB-KW"/>
</dbReference>
<sequence>MSHTRHIAITLAAAAFSLAGGAAMGQDEIGRTEYLGACASCHGVDAHGGGEVSKYMTVEVPDLTKLAAANDGVFPMLEVIHIIDGRTGVRGHGTDMPVWGTGFRLTDREVLDQEKQMPTWGEIFRSAIGEEAGPYGAETIVRGRMFSIALYLESIQE</sequence>
<dbReference type="OrthoDB" id="335174at2"/>
<dbReference type="STRING" id="441112.SAMN04488094_101488"/>
<dbReference type="GO" id="GO:0020037">
    <property type="term" value="F:heme binding"/>
    <property type="evidence" value="ECO:0007669"/>
    <property type="project" value="InterPro"/>
</dbReference>
<evidence type="ECO:0000256" key="3">
    <source>
        <dbReference type="ARBA" id="ARBA00023004"/>
    </source>
</evidence>
<feature type="chain" id="PRO_5011663859" description="Cytochrome c domain-containing protein" evidence="4">
    <location>
        <begin position="26"/>
        <end position="157"/>
    </location>
</feature>
<dbReference type="Pfam" id="PF00034">
    <property type="entry name" value="Cytochrom_C"/>
    <property type="match status" value="1"/>
</dbReference>
<proteinExistence type="predicted"/>
<keyword evidence="1" id="KW-0349">Heme</keyword>
<dbReference type="SUPFAM" id="SSF46626">
    <property type="entry name" value="Cytochrome c"/>
    <property type="match status" value="1"/>
</dbReference>
<dbReference type="AlphaFoldDB" id="A0A1I1E1A9"/>